<sequence length="505" mass="55387">MNKNTDKFSFNPVFIISAIVIAVFVLFGAISPSLFAAGANAAFAFTTESFGWLYLLAVFFFVIFLLFLALSRYGRVRLGGDDERPEYPFFTWIGMLFSAGFGVGLVFWGVAEPMSHFFTSPYASTEPLTEEGARLAMGYSFFHWGVSQWSVFAIVGLIIAYFQFRKKSNGLISTSLSPMIKEGPIKKPLNQTIDILAVIATVMGVATSVGLGVLQINGGLNNVFGIPNTPFYQVIIIVVLTVLFLTSTTTGINKGIKWLSNINLGTALVLMLFVFIAGPTIFILETFTLGLGDYITNFVRYSLRLQPYQGGEWVKDWTIFYWAWAIAWSPFVGAFVARVSRGRTIREFIVGVLIIPPVIALLWIAVFGGTALHMDLFSGTSIAQAVNEDLTSALFVTFEQLPLSFILSVLAILLILTFLVTSADSATYIISSMTTNGSLNPPLAVRIVWGVLLGGIAAVLLIASGLEGLQTASLVSALPFTIILILMVYTLFKLLRKEFPREKRK</sequence>
<feature type="transmembrane region" description="Helical" evidence="8">
    <location>
        <begin position="12"/>
        <end position="30"/>
    </location>
</feature>
<dbReference type="GO" id="GO:0005886">
    <property type="term" value="C:plasma membrane"/>
    <property type="evidence" value="ECO:0007669"/>
    <property type="project" value="UniProtKB-SubCell"/>
</dbReference>
<accession>A0A2S5GCA5</accession>
<dbReference type="PANTHER" id="PTHR30047:SF7">
    <property type="entry name" value="HIGH-AFFINITY CHOLINE TRANSPORT PROTEIN"/>
    <property type="match status" value="1"/>
</dbReference>
<dbReference type="RefSeq" id="WP_104057377.1">
    <property type="nucleotide sequence ID" value="NZ_PREZ01000003.1"/>
</dbReference>
<feature type="transmembrane region" description="Helical" evidence="8">
    <location>
        <begin position="50"/>
        <end position="69"/>
    </location>
</feature>
<dbReference type="PANTHER" id="PTHR30047">
    <property type="entry name" value="HIGH-AFFINITY CHOLINE TRANSPORT PROTEIN-RELATED"/>
    <property type="match status" value="1"/>
</dbReference>
<evidence type="ECO:0000313" key="9">
    <source>
        <dbReference type="EMBL" id="PPA70626.1"/>
    </source>
</evidence>
<evidence type="ECO:0000256" key="3">
    <source>
        <dbReference type="ARBA" id="ARBA00022448"/>
    </source>
</evidence>
<evidence type="ECO:0000256" key="5">
    <source>
        <dbReference type="ARBA" id="ARBA00022692"/>
    </source>
</evidence>
<feature type="transmembrane region" description="Helical" evidence="8">
    <location>
        <begin position="141"/>
        <end position="162"/>
    </location>
</feature>
<reference evidence="9 10" key="1">
    <citation type="submission" date="2018-02" db="EMBL/GenBank/DDBJ databases">
        <title>Jeotgalibacillus proteolyticum sp. nov. a protease producing bacterium isolated from ocean sediments of Laizhou Bay.</title>
        <authorList>
            <person name="Li Y."/>
        </authorList>
    </citation>
    <scope>NUCLEOTIDE SEQUENCE [LARGE SCALE GENOMIC DNA]</scope>
    <source>
        <strain evidence="9 10">22-7</strain>
    </source>
</reference>
<feature type="transmembrane region" description="Helical" evidence="8">
    <location>
        <begin position="443"/>
        <end position="466"/>
    </location>
</feature>
<gene>
    <name evidence="9" type="ORF">C4B60_07445</name>
</gene>
<comment type="similarity">
    <text evidence="2">Belongs to the BCCT transporter (TC 2.A.15) family.</text>
</comment>
<evidence type="ECO:0000256" key="4">
    <source>
        <dbReference type="ARBA" id="ARBA00022475"/>
    </source>
</evidence>
<dbReference type="OrthoDB" id="9775735at2"/>
<feature type="transmembrane region" description="Helical" evidence="8">
    <location>
        <begin position="264"/>
        <end position="284"/>
    </location>
</feature>
<dbReference type="InterPro" id="IPR000060">
    <property type="entry name" value="BCCT_transptr"/>
</dbReference>
<keyword evidence="3" id="KW-0813">Transport</keyword>
<feature type="transmembrane region" description="Helical" evidence="8">
    <location>
        <begin position="472"/>
        <end position="495"/>
    </location>
</feature>
<dbReference type="GO" id="GO:0022857">
    <property type="term" value="F:transmembrane transporter activity"/>
    <property type="evidence" value="ECO:0007669"/>
    <property type="project" value="InterPro"/>
</dbReference>
<feature type="transmembrane region" description="Helical" evidence="8">
    <location>
        <begin position="319"/>
        <end position="336"/>
    </location>
</feature>
<evidence type="ECO:0000256" key="1">
    <source>
        <dbReference type="ARBA" id="ARBA00004651"/>
    </source>
</evidence>
<evidence type="ECO:0000256" key="7">
    <source>
        <dbReference type="ARBA" id="ARBA00023136"/>
    </source>
</evidence>
<feature type="transmembrane region" description="Helical" evidence="8">
    <location>
        <begin position="89"/>
        <end position="111"/>
    </location>
</feature>
<proteinExistence type="inferred from homology"/>
<comment type="caution">
    <text evidence="9">The sequence shown here is derived from an EMBL/GenBank/DDBJ whole genome shotgun (WGS) entry which is preliminary data.</text>
</comment>
<protein>
    <submittedName>
        <fullName evidence="9">Glycine/betaine ABC transporter permease</fullName>
    </submittedName>
</protein>
<feature type="transmembrane region" description="Helical" evidence="8">
    <location>
        <begin position="231"/>
        <end position="252"/>
    </location>
</feature>
<name>A0A2S5GCA5_9BACL</name>
<keyword evidence="7 8" id="KW-0472">Membrane</keyword>
<dbReference type="NCBIfam" id="TIGR00842">
    <property type="entry name" value="bcct"/>
    <property type="match status" value="1"/>
</dbReference>
<dbReference type="EMBL" id="PREZ01000003">
    <property type="protein sequence ID" value="PPA70626.1"/>
    <property type="molecule type" value="Genomic_DNA"/>
</dbReference>
<comment type="subcellular location">
    <subcellularLocation>
        <location evidence="1">Cell membrane</location>
        <topology evidence="1">Multi-pass membrane protein</topology>
    </subcellularLocation>
</comment>
<dbReference type="Pfam" id="PF02028">
    <property type="entry name" value="BCCT"/>
    <property type="match status" value="1"/>
</dbReference>
<evidence type="ECO:0000313" key="10">
    <source>
        <dbReference type="Proteomes" id="UP000239047"/>
    </source>
</evidence>
<evidence type="ECO:0000256" key="2">
    <source>
        <dbReference type="ARBA" id="ARBA00005658"/>
    </source>
</evidence>
<evidence type="ECO:0000256" key="6">
    <source>
        <dbReference type="ARBA" id="ARBA00022989"/>
    </source>
</evidence>
<dbReference type="AlphaFoldDB" id="A0A2S5GCA5"/>
<keyword evidence="5 8" id="KW-0812">Transmembrane</keyword>
<dbReference type="Proteomes" id="UP000239047">
    <property type="component" value="Unassembled WGS sequence"/>
</dbReference>
<feature type="transmembrane region" description="Helical" evidence="8">
    <location>
        <begin position="348"/>
        <end position="368"/>
    </location>
</feature>
<feature type="transmembrane region" description="Helical" evidence="8">
    <location>
        <begin position="195"/>
        <end position="216"/>
    </location>
</feature>
<organism evidence="9 10">
    <name type="scientific">Jeotgalibacillus proteolyticus</name>
    <dbReference type="NCBI Taxonomy" id="2082395"/>
    <lineage>
        <taxon>Bacteria</taxon>
        <taxon>Bacillati</taxon>
        <taxon>Bacillota</taxon>
        <taxon>Bacilli</taxon>
        <taxon>Bacillales</taxon>
        <taxon>Caryophanaceae</taxon>
        <taxon>Jeotgalibacillus</taxon>
    </lineage>
</organism>
<evidence type="ECO:0000256" key="8">
    <source>
        <dbReference type="SAM" id="Phobius"/>
    </source>
</evidence>
<keyword evidence="4" id="KW-1003">Cell membrane</keyword>
<feature type="transmembrane region" description="Helical" evidence="8">
    <location>
        <begin position="405"/>
        <end position="431"/>
    </location>
</feature>
<keyword evidence="6 8" id="KW-1133">Transmembrane helix</keyword>
<keyword evidence="10" id="KW-1185">Reference proteome</keyword>